<protein>
    <submittedName>
        <fullName evidence="2">Uncharacterized protein</fullName>
    </submittedName>
</protein>
<organism evidence="2">
    <name type="scientific">Tetraselmis sp. GSL018</name>
    <dbReference type="NCBI Taxonomy" id="582737"/>
    <lineage>
        <taxon>Eukaryota</taxon>
        <taxon>Viridiplantae</taxon>
        <taxon>Chlorophyta</taxon>
        <taxon>core chlorophytes</taxon>
        <taxon>Chlorodendrophyceae</taxon>
        <taxon>Chlorodendrales</taxon>
        <taxon>Chlorodendraceae</taxon>
        <taxon>Tetraselmis</taxon>
    </lineage>
</organism>
<feature type="region of interest" description="Disordered" evidence="1">
    <location>
        <begin position="1"/>
        <end position="132"/>
    </location>
</feature>
<gene>
    <name evidence="2" type="ORF">TSPGSL018_19252</name>
</gene>
<dbReference type="EMBL" id="GBEZ01022850">
    <property type="protein sequence ID" value="JAC64007.1"/>
    <property type="molecule type" value="Transcribed_RNA"/>
</dbReference>
<evidence type="ECO:0000256" key="1">
    <source>
        <dbReference type="SAM" id="MobiDB-lite"/>
    </source>
</evidence>
<sequence>MRPGAALGESREDGPEEQAVLPRPRVAEPLCLPGRHGGGPEQARGPSAGATQHPKDAPLKLPSPLKGRAVPWASHALQEAAPPQQQRGPHGHPRPLQTVLCGVHAGALPSALKDPRACSSRQRQSGRPCSHP</sequence>
<reference evidence="2" key="1">
    <citation type="submission" date="2014-05" db="EMBL/GenBank/DDBJ databases">
        <title>The transcriptome of the halophilic microalga Tetraselmis sp. GSL018 isolated from the Great Salt Lake, Utah.</title>
        <authorList>
            <person name="Jinkerson R.E."/>
            <person name="D'Adamo S."/>
            <person name="Posewitz M.C."/>
        </authorList>
    </citation>
    <scope>NUCLEOTIDE SEQUENCE</scope>
    <source>
        <strain evidence="2">GSL018</strain>
    </source>
</reference>
<dbReference type="AlphaFoldDB" id="A0A061QTL7"/>
<accession>A0A061QTL7</accession>
<evidence type="ECO:0000313" key="2">
    <source>
        <dbReference type="EMBL" id="JAC64007.1"/>
    </source>
</evidence>
<feature type="non-terminal residue" evidence="2">
    <location>
        <position position="132"/>
    </location>
</feature>
<name>A0A061QTL7_9CHLO</name>
<proteinExistence type="predicted"/>
<feature type="compositionally biased region" description="Polar residues" evidence="1">
    <location>
        <begin position="119"/>
        <end position="132"/>
    </location>
</feature>